<sequence>MSYIGSHVTKETEKSCLQPILARQPRSSRLTLHLASGAPKSHLQQEHGIAITRKIIQDNTKVIDGFPDNTRLPH</sequence>
<protein>
    <submittedName>
        <fullName evidence="1">Uncharacterized protein</fullName>
    </submittedName>
</protein>
<comment type="caution">
    <text evidence="1">The sequence shown here is derived from an EMBL/GenBank/DDBJ whole genome shotgun (WGS) entry which is preliminary data.</text>
</comment>
<accession>A0A5B7J8E6</accession>
<organism evidence="1 2">
    <name type="scientific">Portunus trituberculatus</name>
    <name type="common">Swimming crab</name>
    <name type="synonym">Neptunus trituberculatus</name>
    <dbReference type="NCBI Taxonomy" id="210409"/>
    <lineage>
        <taxon>Eukaryota</taxon>
        <taxon>Metazoa</taxon>
        <taxon>Ecdysozoa</taxon>
        <taxon>Arthropoda</taxon>
        <taxon>Crustacea</taxon>
        <taxon>Multicrustacea</taxon>
        <taxon>Malacostraca</taxon>
        <taxon>Eumalacostraca</taxon>
        <taxon>Eucarida</taxon>
        <taxon>Decapoda</taxon>
        <taxon>Pleocyemata</taxon>
        <taxon>Brachyura</taxon>
        <taxon>Eubrachyura</taxon>
        <taxon>Portunoidea</taxon>
        <taxon>Portunidae</taxon>
        <taxon>Portuninae</taxon>
        <taxon>Portunus</taxon>
    </lineage>
</organism>
<evidence type="ECO:0000313" key="1">
    <source>
        <dbReference type="EMBL" id="MPC90955.1"/>
    </source>
</evidence>
<keyword evidence="2" id="KW-1185">Reference proteome</keyword>
<dbReference type="EMBL" id="VSRR010086108">
    <property type="protein sequence ID" value="MPC90955.1"/>
    <property type="molecule type" value="Genomic_DNA"/>
</dbReference>
<gene>
    <name evidence="1" type="ORF">E2C01_085962</name>
</gene>
<reference evidence="1 2" key="1">
    <citation type="submission" date="2019-05" db="EMBL/GenBank/DDBJ databases">
        <title>Another draft genome of Portunus trituberculatus and its Hox gene families provides insights of decapod evolution.</title>
        <authorList>
            <person name="Jeong J.-H."/>
            <person name="Song I."/>
            <person name="Kim S."/>
            <person name="Choi T."/>
            <person name="Kim D."/>
            <person name="Ryu S."/>
            <person name="Kim W."/>
        </authorList>
    </citation>
    <scope>NUCLEOTIDE SEQUENCE [LARGE SCALE GENOMIC DNA]</scope>
    <source>
        <tissue evidence="1">Muscle</tissue>
    </source>
</reference>
<name>A0A5B7J8E6_PORTR</name>
<dbReference type="Proteomes" id="UP000324222">
    <property type="component" value="Unassembled WGS sequence"/>
</dbReference>
<dbReference type="AlphaFoldDB" id="A0A5B7J8E6"/>
<evidence type="ECO:0000313" key="2">
    <source>
        <dbReference type="Proteomes" id="UP000324222"/>
    </source>
</evidence>
<proteinExistence type="predicted"/>